<dbReference type="EMBL" id="JABFUD020000018">
    <property type="protein sequence ID" value="KAI5065829.1"/>
    <property type="molecule type" value="Genomic_DNA"/>
</dbReference>
<dbReference type="Proteomes" id="UP000886520">
    <property type="component" value="Chromosome 18"/>
</dbReference>
<reference evidence="2" key="1">
    <citation type="submission" date="2021-01" db="EMBL/GenBank/DDBJ databases">
        <title>Adiantum capillus-veneris genome.</title>
        <authorList>
            <person name="Fang Y."/>
            <person name="Liao Q."/>
        </authorList>
    </citation>
    <scope>NUCLEOTIDE SEQUENCE</scope>
    <source>
        <strain evidence="2">H3</strain>
        <tissue evidence="2">Leaf</tissue>
    </source>
</reference>
<comment type="caution">
    <text evidence="2">The sequence shown here is derived from an EMBL/GenBank/DDBJ whole genome shotgun (WGS) entry which is preliminary data.</text>
</comment>
<feature type="region of interest" description="Disordered" evidence="1">
    <location>
        <begin position="83"/>
        <end position="123"/>
    </location>
</feature>
<gene>
    <name evidence="2" type="ORF">GOP47_0018453</name>
</gene>
<organism evidence="2 3">
    <name type="scientific">Adiantum capillus-veneris</name>
    <name type="common">Maidenhair fern</name>
    <dbReference type="NCBI Taxonomy" id="13818"/>
    <lineage>
        <taxon>Eukaryota</taxon>
        <taxon>Viridiplantae</taxon>
        <taxon>Streptophyta</taxon>
        <taxon>Embryophyta</taxon>
        <taxon>Tracheophyta</taxon>
        <taxon>Polypodiopsida</taxon>
        <taxon>Polypodiidae</taxon>
        <taxon>Polypodiales</taxon>
        <taxon>Pteridineae</taxon>
        <taxon>Pteridaceae</taxon>
        <taxon>Vittarioideae</taxon>
        <taxon>Adiantum</taxon>
    </lineage>
</organism>
<proteinExistence type="predicted"/>
<sequence>MSMWKDPKAMLQRLIIQGKHGRSSGQANTVHTMRTVGNGSCPSKMVYKYTLEYPLVSHKKSTATLLGSMSILRVIDLPISLGAKRRHPSQGDTGSIQAPLHQEPTTLISGKLRPGKYEGVSDP</sequence>
<accession>A0A9D4Z8S8</accession>
<evidence type="ECO:0000256" key="1">
    <source>
        <dbReference type="SAM" id="MobiDB-lite"/>
    </source>
</evidence>
<evidence type="ECO:0000313" key="3">
    <source>
        <dbReference type="Proteomes" id="UP000886520"/>
    </source>
</evidence>
<evidence type="ECO:0000313" key="2">
    <source>
        <dbReference type="EMBL" id="KAI5065829.1"/>
    </source>
</evidence>
<name>A0A9D4Z8S8_ADICA</name>
<dbReference type="AlphaFoldDB" id="A0A9D4Z8S8"/>
<protein>
    <submittedName>
        <fullName evidence="2">Uncharacterized protein</fullName>
    </submittedName>
</protein>
<keyword evidence="3" id="KW-1185">Reference proteome</keyword>